<name>A0AAD7AGG9_9AGAR</name>
<sequence>MKDFANGAIPRSATRSRFRPISLPVYLDSKVVAKRQPRPPVESPPASPVLPASLLRQSEAFQISAIPRLLRPAARPPLLSKQPFSSSSAPSPHPKANESRCCQMLIHGLFVAFEDDFTSSGVPRSEELLADGGRPFTHFITLSTQHKAPITHTSDRRTGARRLKLQLPRLYNSEPPTEEELADKVAYARDAAAAQGIVLSQEDYFDIVFDEGEGSGYTGLDALQLLAARDFLYASGLSADSERVRILVTTPRDHRTDAIAAVMGYLSLVLGCRVAKVLKTQDNHSRVLAIWKNTISDECARFLEDVCHL</sequence>
<keyword evidence="3" id="KW-1185">Reference proteome</keyword>
<organism evidence="2 3">
    <name type="scientific">Mycena albidolilacea</name>
    <dbReference type="NCBI Taxonomy" id="1033008"/>
    <lineage>
        <taxon>Eukaryota</taxon>
        <taxon>Fungi</taxon>
        <taxon>Dikarya</taxon>
        <taxon>Basidiomycota</taxon>
        <taxon>Agaricomycotina</taxon>
        <taxon>Agaricomycetes</taxon>
        <taxon>Agaricomycetidae</taxon>
        <taxon>Agaricales</taxon>
        <taxon>Marasmiineae</taxon>
        <taxon>Mycenaceae</taxon>
        <taxon>Mycena</taxon>
    </lineage>
</organism>
<reference evidence="2" key="1">
    <citation type="submission" date="2023-03" db="EMBL/GenBank/DDBJ databases">
        <title>Massive genome expansion in bonnet fungi (Mycena s.s.) driven by repeated elements and novel gene families across ecological guilds.</title>
        <authorList>
            <consortium name="Lawrence Berkeley National Laboratory"/>
            <person name="Harder C.B."/>
            <person name="Miyauchi S."/>
            <person name="Viragh M."/>
            <person name="Kuo A."/>
            <person name="Thoen E."/>
            <person name="Andreopoulos B."/>
            <person name="Lu D."/>
            <person name="Skrede I."/>
            <person name="Drula E."/>
            <person name="Henrissat B."/>
            <person name="Morin E."/>
            <person name="Kohler A."/>
            <person name="Barry K."/>
            <person name="LaButti K."/>
            <person name="Morin E."/>
            <person name="Salamov A."/>
            <person name="Lipzen A."/>
            <person name="Mereny Z."/>
            <person name="Hegedus B."/>
            <person name="Baldrian P."/>
            <person name="Stursova M."/>
            <person name="Weitz H."/>
            <person name="Taylor A."/>
            <person name="Grigoriev I.V."/>
            <person name="Nagy L.G."/>
            <person name="Martin F."/>
            <person name="Kauserud H."/>
        </authorList>
    </citation>
    <scope>NUCLEOTIDE SEQUENCE</scope>
    <source>
        <strain evidence="2">CBHHK002</strain>
    </source>
</reference>
<evidence type="ECO:0000313" key="2">
    <source>
        <dbReference type="EMBL" id="KAJ7358161.1"/>
    </source>
</evidence>
<feature type="compositionally biased region" description="Low complexity" evidence="1">
    <location>
        <begin position="77"/>
        <end position="90"/>
    </location>
</feature>
<evidence type="ECO:0000256" key="1">
    <source>
        <dbReference type="SAM" id="MobiDB-lite"/>
    </source>
</evidence>
<proteinExistence type="predicted"/>
<comment type="caution">
    <text evidence="2">The sequence shown here is derived from an EMBL/GenBank/DDBJ whole genome shotgun (WGS) entry which is preliminary data.</text>
</comment>
<protein>
    <submittedName>
        <fullName evidence="2">Uncharacterized protein</fullName>
    </submittedName>
</protein>
<evidence type="ECO:0000313" key="3">
    <source>
        <dbReference type="Proteomes" id="UP001218218"/>
    </source>
</evidence>
<gene>
    <name evidence="2" type="ORF">DFH08DRAFT_953349</name>
</gene>
<dbReference type="EMBL" id="JARIHO010000007">
    <property type="protein sequence ID" value="KAJ7358161.1"/>
    <property type="molecule type" value="Genomic_DNA"/>
</dbReference>
<feature type="region of interest" description="Disordered" evidence="1">
    <location>
        <begin position="77"/>
        <end position="97"/>
    </location>
</feature>
<dbReference type="AlphaFoldDB" id="A0AAD7AGG9"/>
<dbReference type="Proteomes" id="UP001218218">
    <property type="component" value="Unassembled WGS sequence"/>
</dbReference>
<accession>A0AAD7AGG9</accession>